<keyword evidence="3 9" id="KW-0521">NADP</keyword>
<feature type="chain" id="PRO_5014788326" description="Glycerol-3-phosphate dehydrogenase [NAD(P)+]" evidence="15">
    <location>
        <begin position="24"/>
        <end position="376"/>
    </location>
</feature>
<feature type="binding site" evidence="9">
    <location>
        <position position="288"/>
    </location>
    <ligand>
        <name>sn-glycerol 3-phosphate</name>
        <dbReference type="ChEBI" id="CHEBI:57597"/>
    </ligand>
</feature>
<name>A0A2N4UBT2_9BURK</name>
<dbReference type="PANTHER" id="PTHR11728:SF1">
    <property type="entry name" value="GLYCEROL-3-PHOSPHATE DEHYDROGENASE [NAD(+)] 2, CHLOROPLASTIC"/>
    <property type="match status" value="1"/>
</dbReference>
<dbReference type="GO" id="GO:0046168">
    <property type="term" value="P:glycerol-3-phosphate catabolic process"/>
    <property type="evidence" value="ECO:0007669"/>
    <property type="project" value="InterPro"/>
</dbReference>
<dbReference type="GO" id="GO:0141153">
    <property type="term" value="F:glycerol-3-phosphate dehydrogenase (NADP+) activity"/>
    <property type="evidence" value="ECO:0007669"/>
    <property type="project" value="RHEA"/>
</dbReference>
<evidence type="ECO:0000256" key="3">
    <source>
        <dbReference type="ARBA" id="ARBA00022857"/>
    </source>
</evidence>
<dbReference type="InterPro" id="IPR011128">
    <property type="entry name" value="G3P_DH_NAD-dep_N"/>
</dbReference>
<evidence type="ECO:0000256" key="7">
    <source>
        <dbReference type="ARBA" id="ARBA00023209"/>
    </source>
</evidence>
<comment type="catalytic activity">
    <reaction evidence="9">
        <text>sn-glycerol 3-phosphate + NAD(+) = dihydroxyacetone phosphate + NADH + H(+)</text>
        <dbReference type="Rhea" id="RHEA:11092"/>
        <dbReference type="ChEBI" id="CHEBI:15378"/>
        <dbReference type="ChEBI" id="CHEBI:57540"/>
        <dbReference type="ChEBI" id="CHEBI:57597"/>
        <dbReference type="ChEBI" id="CHEBI:57642"/>
        <dbReference type="ChEBI" id="CHEBI:57945"/>
        <dbReference type="EC" id="1.1.1.94"/>
    </reaction>
</comment>
<dbReference type="GO" id="GO:0005975">
    <property type="term" value="P:carbohydrate metabolic process"/>
    <property type="evidence" value="ECO:0007669"/>
    <property type="project" value="InterPro"/>
</dbReference>
<comment type="catalytic activity">
    <reaction evidence="9 14">
        <text>sn-glycerol 3-phosphate + NADP(+) = dihydroxyacetone phosphate + NADPH + H(+)</text>
        <dbReference type="Rhea" id="RHEA:11096"/>
        <dbReference type="ChEBI" id="CHEBI:15378"/>
        <dbReference type="ChEBI" id="CHEBI:57597"/>
        <dbReference type="ChEBI" id="CHEBI:57642"/>
        <dbReference type="ChEBI" id="CHEBI:57783"/>
        <dbReference type="ChEBI" id="CHEBI:58349"/>
        <dbReference type="EC" id="1.1.1.94"/>
    </reaction>
</comment>
<feature type="binding site" evidence="9">
    <location>
        <position position="300"/>
    </location>
    <ligand>
        <name>sn-glycerol 3-phosphate</name>
        <dbReference type="ChEBI" id="CHEBI:57597"/>
    </ligand>
</feature>
<feature type="binding site" evidence="9">
    <location>
        <position position="146"/>
    </location>
    <ligand>
        <name>sn-glycerol 3-phosphate</name>
        <dbReference type="ChEBI" id="CHEBI:57597"/>
    </ligand>
</feature>
<comment type="similarity">
    <text evidence="1 9 13">Belongs to the NAD-dependent glycerol-3-phosphate dehydrogenase family.</text>
</comment>
<gene>
    <name evidence="9" type="primary">gpsA</name>
    <name evidence="18" type="ORF">CR155_18360</name>
</gene>
<evidence type="ECO:0000256" key="2">
    <source>
        <dbReference type="ARBA" id="ARBA00022516"/>
    </source>
</evidence>
<dbReference type="SUPFAM" id="SSF51735">
    <property type="entry name" value="NAD(P)-binding Rossmann-fold domains"/>
    <property type="match status" value="1"/>
</dbReference>
<dbReference type="GO" id="GO:0046167">
    <property type="term" value="P:glycerol-3-phosphate biosynthetic process"/>
    <property type="evidence" value="ECO:0007669"/>
    <property type="project" value="UniProtKB-UniRule"/>
</dbReference>
<dbReference type="EC" id="1.1.1.94" evidence="9"/>
<protein>
    <recommendedName>
        <fullName evidence="9">Glycerol-3-phosphate dehydrogenase [NAD(P)+]</fullName>
        <ecNumber evidence="9">1.1.1.94</ecNumber>
    </recommendedName>
    <alternativeName>
        <fullName evidence="9">NAD(P)(+)-dependent glycerol-3-phosphate dehydrogenase</fullName>
    </alternativeName>
    <alternativeName>
        <fullName evidence="9">NAD(P)H-dependent dihydroxyacetone-phosphate reductase</fullName>
    </alternativeName>
</protein>
<organism evidence="18 19">
    <name type="scientific">Pollutimonas nitritireducens</name>
    <dbReference type="NCBI Taxonomy" id="2045209"/>
    <lineage>
        <taxon>Bacteria</taxon>
        <taxon>Pseudomonadati</taxon>
        <taxon>Pseudomonadota</taxon>
        <taxon>Betaproteobacteria</taxon>
        <taxon>Burkholderiales</taxon>
        <taxon>Alcaligenaceae</taxon>
        <taxon>Pollutimonas</taxon>
    </lineage>
</organism>
<dbReference type="Gene3D" id="1.10.1040.10">
    <property type="entry name" value="N-(1-d-carboxylethyl)-l-norvaline Dehydrogenase, domain 2"/>
    <property type="match status" value="1"/>
</dbReference>
<dbReference type="Pfam" id="PF07479">
    <property type="entry name" value="NAD_Gly3P_dh_C"/>
    <property type="match status" value="1"/>
</dbReference>
<dbReference type="GO" id="GO:0141152">
    <property type="term" value="F:glycerol-3-phosphate dehydrogenase (NAD+) activity"/>
    <property type="evidence" value="ECO:0007669"/>
    <property type="project" value="RHEA"/>
</dbReference>
<dbReference type="InterPro" id="IPR036291">
    <property type="entry name" value="NAD(P)-bd_dom_sf"/>
</dbReference>
<evidence type="ECO:0000256" key="8">
    <source>
        <dbReference type="ARBA" id="ARBA00023264"/>
    </source>
</evidence>
<keyword evidence="9" id="KW-0963">Cytoplasm</keyword>
<dbReference type="RefSeq" id="WP_102071481.1">
    <property type="nucleotide sequence ID" value="NZ_PDNV01000013.1"/>
</dbReference>
<feature type="active site" description="Proton acceptor" evidence="9 10">
    <location>
        <position position="235"/>
    </location>
</feature>
<dbReference type="Gene3D" id="3.40.50.720">
    <property type="entry name" value="NAD(P)-binding Rossmann-like Domain"/>
    <property type="match status" value="1"/>
</dbReference>
<feature type="domain" description="Glycerol-3-phosphate dehydrogenase NAD-dependent C-terminal" evidence="17">
    <location>
        <begin position="224"/>
        <end position="363"/>
    </location>
</feature>
<keyword evidence="7 9" id="KW-0594">Phospholipid biosynthesis</keyword>
<feature type="signal peptide" evidence="15">
    <location>
        <begin position="1"/>
        <end position="23"/>
    </location>
</feature>
<keyword evidence="6 9" id="KW-0443">Lipid metabolism</keyword>
<keyword evidence="8 9" id="KW-1208">Phospholipid metabolism</keyword>
<dbReference type="InterPro" id="IPR013328">
    <property type="entry name" value="6PGD_dom2"/>
</dbReference>
<feature type="binding site" evidence="9">
    <location>
        <position position="17"/>
    </location>
    <ligand>
        <name>NADPH</name>
        <dbReference type="ChEBI" id="CHEBI:57783"/>
    </ligand>
</feature>
<dbReference type="NCBIfam" id="NF000940">
    <property type="entry name" value="PRK00094.1-2"/>
    <property type="match status" value="1"/>
</dbReference>
<feature type="binding site" evidence="12">
    <location>
        <position position="181"/>
    </location>
    <ligand>
        <name>NAD(+)</name>
        <dbReference type="ChEBI" id="CHEBI:57540"/>
    </ligand>
</feature>
<dbReference type="GO" id="GO:0006650">
    <property type="term" value="P:glycerophospholipid metabolic process"/>
    <property type="evidence" value="ECO:0007669"/>
    <property type="project" value="UniProtKB-UniRule"/>
</dbReference>
<dbReference type="Proteomes" id="UP000234328">
    <property type="component" value="Unassembled WGS sequence"/>
</dbReference>
<evidence type="ECO:0000256" key="1">
    <source>
        <dbReference type="ARBA" id="ARBA00011009"/>
    </source>
</evidence>
<feature type="binding site" evidence="9">
    <location>
        <position position="37"/>
    </location>
    <ligand>
        <name>NADPH</name>
        <dbReference type="ChEBI" id="CHEBI:57783"/>
    </ligand>
</feature>
<feature type="binding site" evidence="9">
    <location>
        <position position="299"/>
    </location>
    <ligand>
        <name>sn-glycerol 3-phosphate</name>
        <dbReference type="ChEBI" id="CHEBI:57597"/>
    </ligand>
</feature>
<comment type="function">
    <text evidence="9">Catalyzes the reduction of the glycolytic intermediate dihydroxyacetone phosphate (DHAP) to sn-glycerol 3-phosphate (G3P), the key precursor for phospholipid synthesis.</text>
</comment>
<feature type="binding site" evidence="9">
    <location>
        <position position="54"/>
    </location>
    <ligand>
        <name>NADPH</name>
        <dbReference type="ChEBI" id="CHEBI:57783"/>
    </ligand>
</feature>
<feature type="binding site" evidence="9">
    <location>
        <position position="18"/>
    </location>
    <ligand>
        <name>NADPH</name>
        <dbReference type="ChEBI" id="CHEBI:57783"/>
    </ligand>
</feature>
<feature type="binding site" evidence="9">
    <location>
        <position position="324"/>
    </location>
    <ligand>
        <name>NADPH</name>
        <dbReference type="ChEBI" id="CHEBI:57783"/>
    </ligand>
</feature>
<comment type="caution">
    <text evidence="18">The sequence shown here is derived from an EMBL/GenBank/DDBJ whole genome shotgun (WGS) entry which is preliminary data.</text>
</comment>
<sequence>MSASTQRTRVAVLGAGSWGTALAALACSQADTLIWARDPAVALELNQQHRNARYLPDIALPGTLRATSRLQEAIEHVCADDVEHGLIILGVPVAGLHDACTQIAAALDRRRGTRCDAHAGTPGDAPSSARCEALCGERITIIWTCKGFQHETGLLPHQIAQNALSQWPELNLGVLSGPSFAHEVAQGLPVALTLATLGPQHENAASDVLAALHGTNARIYTSTDVIGVEVGGALKNIMAIACGISDGLGLGTNARAALITRGLAEMQRLGLALGGQPETFAGLTGLGDLVLTATGALSRNRQVGLAIGQGQTLDQILAGGVTAEGVRCARAARDLGRLHNVDLPITAAVCGVLFDGLAPREAVSSLLAREARAEAA</sequence>
<feature type="binding site" evidence="11">
    <location>
        <begin position="299"/>
        <end position="300"/>
    </location>
    <ligand>
        <name>substrate</name>
    </ligand>
</feature>
<dbReference type="UniPathway" id="UPA00940"/>
<comment type="caution">
    <text evidence="9">Lacks conserved residue(s) required for the propagation of feature annotation.</text>
</comment>
<feature type="binding site" evidence="11">
    <location>
        <position position="146"/>
    </location>
    <ligand>
        <name>substrate</name>
    </ligand>
</feature>
<dbReference type="PRINTS" id="PR00077">
    <property type="entry name" value="GPDHDRGNASE"/>
</dbReference>
<evidence type="ECO:0000256" key="14">
    <source>
        <dbReference type="RuleBase" id="RU000439"/>
    </source>
</evidence>
<dbReference type="SUPFAM" id="SSF48179">
    <property type="entry name" value="6-phosphogluconate dehydrogenase C-terminal domain-like"/>
    <property type="match status" value="1"/>
</dbReference>
<evidence type="ECO:0000256" key="6">
    <source>
        <dbReference type="ARBA" id="ARBA00023098"/>
    </source>
</evidence>
<evidence type="ECO:0000256" key="12">
    <source>
        <dbReference type="PIRSR" id="PIRSR000114-3"/>
    </source>
</evidence>
<feature type="binding site" evidence="9">
    <location>
        <position position="299"/>
    </location>
    <ligand>
        <name>NADPH</name>
        <dbReference type="ChEBI" id="CHEBI:57783"/>
    </ligand>
</feature>
<dbReference type="InterPro" id="IPR006168">
    <property type="entry name" value="G3P_DH_NAD-dep"/>
</dbReference>
<comment type="pathway">
    <text evidence="9">Membrane lipid metabolism; glycerophospholipid metabolism.</text>
</comment>
<dbReference type="NCBIfam" id="NF000942">
    <property type="entry name" value="PRK00094.1-4"/>
    <property type="match status" value="1"/>
</dbReference>
<keyword evidence="15" id="KW-0732">Signal</keyword>
<evidence type="ECO:0000259" key="16">
    <source>
        <dbReference type="Pfam" id="PF01210"/>
    </source>
</evidence>
<reference evidence="18 19" key="1">
    <citation type="submission" date="2017-10" db="EMBL/GenBank/DDBJ databases">
        <title>Two draft genome sequences of Pusillimonas sp. strains isolated from a nitrate- and radionuclide-contaminated groundwater in Russia.</title>
        <authorList>
            <person name="Grouzdev D.S."/>
            <person name="Tourova T.P."/>
            <person name="Goeva M.A."/>
            <person name="Babich T.L."/>
            <person name="Sokolova D.S."/>
            <person name="Abdullin R."/>
            <person name="Poltaraus A.B."/>
            <person name="Toshchakov S.V."/>
            <person name="Nazina T.N."/>
        </authorList>
    </citation>
    <scope>NUCLEOTIDE SEQUENCE [LARGE SCALE GENOMIC DNA]</scope>
    <source>
        <strain evidence="18 19">JR1/69-2-13</strain>
    </source>
</reference>
<dbReference type="GO" id="GO:0051287">
    <property type="term" value="F:NAD binding"/>
    <property type="evidence" value="ECO:0007669"/>
    <property type="project" value="InterPro"/>
</dbReference>
<evidence type="ECO:0000313" key="19">
    <source>
        <dbReference type="Proteomes" id="UP000234328"/>
    </source>
</evidence>
<feature type="binding site" evidence="9">
    <location>
        <position position="146"/>
    </location>
    <ligand>
        <name>NADPH</name>
        <dbReference type="ChEBI" id="CHEBI:57783"/>
    </ligand>
</feature>
<feature type="binding site" evidence="12">
    <location>
        <begin position="14"/>
        <end position="19"/>
    </location>
    <ligand>
        <name>NAD(+)</name>
        <dbReference type="ChEBI" id="CHEBI:57540"/>
    </ligand>
</feature>
<dbReference type="GO" id="GO:0008654">
    <property type="term" value="P:phospholipid biosynthetic process"/>
    <property type="evidence" value="ECO:0007669"/>
    <property type="project" value="UniProtKB-KW"/>
</dbReference>
<keyword evidence="5 9" id="KW-0520">NAD</keyword>
<dbReference type="InterPro" id="IPR008927">
    <property type="entry name" value="6-PGluconate_DH-like_C_sf"/>
</dbReference>
<feature type="binding site" evidence="9">
    <location>
        <position position="177"/>
    </location>
    <ligand>
        <name>sn-glycerol 3-phosphate</name>
        <dbReference type="ChEBI" id="CHEBI:57597"/>
    </ligand>
</feature>
<evidence type="ECO:0000256" key="10">
    <source>
        <dbReference type="PIRSR" id="PIRSR000114-1"/>
    </source>
</evidence>
<dbReference type="PROSITE" id="PS00957">
    <property type="entry name" value="NAD_G3PDH"/>
    <property type="match status" value="1"/>
</dbReference>
<dbReference type="FunFam" id="1.10.1040.10:FF:000001">
    <property type="entry name" value="Glycerol-3-phosphate dehydrogenase [NAD(P)+]"/>
    <property type="match status" value="1"/>
</dbReference>
<feature type="binding site" evidence="12">
    <location>
        <position position="299"/>
    </location>
    <ligand>
        <name>NAD(+)</name>
        <dbReference type="ChEBI" id="CHEBI:57540"/>
    </ligand>
</feature>
<dbReference type="EMBL" id="PDNV01000013">
    <property type="protein sequence ID" value="PLC52462.1"/>
    <property type="molecule type" value="Genomic_DNA"/>
</dbReference>
<keyword evidence="2 9" id="KW-0444">Lipid biosynthesis</keyword>
<dbReference type="OrthoDB" id="9812273at2"/>
<keyword evidence="4 9" id="KW-0560">Oxidoreductase</keyword>
<feature type="binding site" evidence="9">
    <location>
        <position position="181"/>
    </location>
    <ligand>
        <name>NADPH</name>
        <dbReference type="ChEBI" id="CHEBI:57783"/>
    </ligand>
</feature>
<evidence type="ECO:0000256" key="15">
    <source>
        <dbReference type="SAM" id="SignalP"/>
    </source>
</evidence>
<evidence type="ECO:0000256" key="9">
    <source>
        <dbReference type="HAMAP-Rule" id="MF_00394"/>
    </source>
</evidence>
<dbReference type="Pfam" id="PF01210">
    <property type="entry name" value="NAD_Gly3P_dh_N"/>
    <property type="match status" value="2"/>
</dbReference>
<dbReference type="PROSITE" id="PS51257">
    <property type="entry name" value="PROKAR_LIPOPROTEIN"/>
    <property type="match status" value="1"/>
</dbReference>
<dbReference type="HAMAP" id="MF_00394">
    <property type="entry name" value="NAD_Glyc3P_dehydrog"/>
    <property type="match status" value="1"/>
</dbReference>
<feature type="binding site" evidence="9">
    <location>
        <position position="235"/>
    </location>
    <ligand>
        <name>sn-glycerol 3-phosphate</name>
        <dbReference type="ChEBI" id="CHEBI:57597"/>
    </ligand>
</feature>
<feature type="binding site" evidence="9">
    <location>
        <position position="298"/>
    </location>
    <ligand>
        <name>sn-glycerol 3-phosphate</name>
        <dbReference type="ChEBI" id="CHEBI:57597"/>
    </ligand>
</feature>
<dbReference type="PANTHER" id="PTHR11728">
    <property type="entry name" value="GLYCEROL-3-PHOSPHATE DEHYDROGENASE"/>
    <property type="match status" value="1"/>
</dbReference>
<dbReference type="GO" id="GO:0005829">
    <property type="term" value="C:cytosol"/>
    <property type="evidence" value="ECO:0007669"/>
    <property type="project" value="TreeGrafter"/>
</dbReference>
<evidence type="ECO:0000313" key="18">
    <source>
        <dbReference type="EMBL" id="PLC52462.1"/>
    </source>
</evidence>
<feature type="binding site" evidence="9">
    <location>
        <position position="179"/>
    </location>
    <ligand>
        <name>sn-glycerol 3-phosphate</name>
        <dbReference type="ChEBI" id="CHEBI:57597"/>
    </ligand>
</feature>
<proteinExistence type="inferred from homology"/>
<dbReference type="InterPro" id="IPR006109">
    <property type="entry name" value="G3P_DH_NAD-dep_C"/>
</dbReference>
<dbReference type="PIRSF" id="PIRSF000114">
    <property type="entry name" value="Glycerol-3-P_dh"/>
    <property type="match status" value="1"/>
</dbReference>
<accession>A0A2N4UBT2</accession>
<evidence type="ECO:0000256" key="11">
    <source>
        <dbReference type="PIRSR" id="PIRSR000114-2"/>
    </source>
</evidence>
<feature type="domain" description="Glycerol-3-phosphate dehydrogenase NAD-dependent N-terminal" evidence="16">
    <location>
        <begin position="10"/>
        <end position="109"/>
    </location>
</feature>
<keyword evidence="19" id="KW-1185">Reference proteome</keyword>
<evidence type="ECO:0000256" key="5">
    <source>
        <dbReference type="ARBA" id="ARBA00023027"/>
    </source>
</evidence>
<evidence type="ECO:0000256" key="4">
    <source>
        <dbReference type="ARBA" id="ARBA00023002"/>
    </source>
</evidence>
<evidence type="ECO:0000256" key="13">
    <source>
        <dbReference type="RuleBase" id="RU000437"/>
    </source>
</evidence>
<dbReference type="AlphaFoldDB" id="A0A2N4UBT2"/>
<comment type="subcellular location">
    <subcellularLocation>
        <location evidence="9">Cytoplasm</location>
    </subcellularLocation>
</comment>
<evidence type="ECO:0000259" key="17">
    <source>
        <dbReference type="Pfam" id="PF07479"/>
    </source>
</evidence>
<keyword evidence="9" id="KW-0547">Nucleotide-binding</keyword>
<feature type="domain" description="Glycerol-3-phosphate dehydrogenase NAD-dependent N-terminal" evidence="16">
    <location>
        <begin position="133"/>
        <end position="196"/>
    </location>
</feature>